<dbReference type="PANTHER" id="PTHR48207:SF3">
    <property type="entry name" value="SUCCINATE--HYDROXYMETHYLGLUTARATE COA-TRANSFERASE"/>
    <property type="match status" value="1"/>
</dbReference>
<dbReference type="SUPFAM" id="SSF89796">
    <property type="entry name" value="CoA-transferase family III (CaiB/BaiF)"/>
    <property type="match status" value="1"/>
</dbReference>
<keyword evidence="3" id="KW-1185">Reference proteome</keyword>
<name>A0A5C6UEG1_9SPHN</name>
<dbReference type="RefSeq" id="WP_147081392.1">
    <property type="nucleotide sequence ID" value="NZ_VOQR01000001.1"/>
</dbReference>
<evidence type="ECO:0000313" key="3">
    <source>
        <dbReference type="Proteomes" id="UP000321250"/>
    </source>
</evidence>
<accession>A0A5C6UEG1</accession>
<organism evidence="2 3">
    <name type="scientific">Sphingomonas ginsenosidivorax</name>
    <dbReference type="NCBI Taxonomy" id="862135"/>
    <lineage>
        <taxon>Bacteria</taxon>
        <taxon>Pseudomonadati</taxon>
        <taxon>Pseudomonadota</taxon>
        <taxon>Alphaproteobacteria</taxon>
        <taxon>Sphingomonadales</taxon>
        <taxon>Sphingomonadaceae</taxon>
        <taxon>Sphingomonas</taxon>
    </lineage>
</organism>
<keyword evidence="1 2" id="KW-0808">Transferase</keyword>
<dbReference type="InterPro" id="IPR050483">
    <property type="entry name" value="CoA-transferase_III_domain"/>
</dbReference>
<evidence type="ECO:0000313" key="2">
    <source>
        <dbReference type="EMBL" id="TXC70770.1"/>
    </source>
</evidence>
<dbReference type="PANTHER" id="PTHR48207">
    <property type="entry name" value="SUCCINATE--HYDROXYMETHYLGLUTARATE COA-TRANSFERASE"/>
    <property type="match status" value="1"/>
</dbReference>
<dbReference type="Gene3D" id="3.40.50.10540">
    <property type="entry name" value="Crotonobetainyl-coa:carnitine coa-transferase, domain 1"/>
    <property type="match status" value="1"/>
</dbReference>
<dbReference type="InterPro" id="IPR023606">
    <property type="entry name" value="CoA-Trfase_III_dom_1_sf"/>
</dbReference>
<protein>
    <submittedName>
        <fullName evidence="2">CoA transferase</fullName>
    </submittedName>
</protein>
<dbReference type="InterPro" id="IPR003673">
    <property type="entry name" value="CoA-Trfase_fam_III"/>
</dbReference>
<dbReference type="Pfam" id="PF02515">
    <property type="entry name" value="CoA_transf_3"/>
    <property type="match status" value="1"/>
</dbReference>
<gene>
    <name evidence="2" type="ORF">FSB78_07325</name>
</gene>
<dbReference type="OrthoDB" id="5720311at2"/>
<sequence>MAEAKPTPLAGLKVVELARILAGPWAGQVLADLGAEVIKVESSEGDDTRRWGPPFIDNPDGSRDAAYFHAANRGKRSVVADFATPHGQATVRALVADADVVIENFKVGGLARYGLDYASLSALNPRLVYCSITGFGQDGPYAARAGYDFIVQGMSGIMDLTGEPEHAPQKIGVAFADIMTGLYAVIAIQAALAMRERTGRGQQIDMALLDTMTGVLANQAMNWFASGVSPTRVGNAHANIAPYAVFPCADGWFILAVGNDPQFRRFCDALGQDALRDDPRFATNAGRVAFREILTAGIEAATRAVPRDTLLARLEAVGVPAGPINSVAQAFADPQVVARGMAITGARPDGSTVPGLRTPIRFSDADLATGRAAPMLGDG</sequence>
<dbReference type="EMBL" id="VOQR01000001">
    <property type="protein sequence ID" value="TXC70770.1"/>
    <property type="molecule type" value="Genomic_DNA"/>
</dbReference>
<reference evidence="2 3" key="1">
    <citation type="journal article" date="2013" name="Antonie Van Leeuwenhoek">
        <title>Sphingomonas ginsenosidivorax sp. nov., with the ability to transform ginsenosides.</title>
        <authorList>
            <person name="Jin X.F."/>
            <person name="Kim J.K."/>
            <person name="Liu Q.M."/>
            <person name="Kang M.S."/>
            <person name="He D."/>
            <person name="Jin F.X."/>
            <person name="Kim S.C."/>
            <person name="Im W.T."/>
        </authorList>
    </citation>
    <scope>NUCLEOTIDE SEQUENCE [LARGE SCALE GENOMIC DNA]</scope>
    <source>
        <strain evidence="2 3">KHI67</strain>
    </source>
</reference>
<dbReference type="AlphaFoldDB" id="A0A5C6UEG1"/>
<comment type="caution">
    <text evidence="2">The sequence shown here is derived from an EMBL/GenBank/DDBJ whole genome shotgun (WGS) entry which is preliminary data.</text>
</comment>
<dbReference type="Proteomes" id="UP000321250">
    <property type="component" value="Unassembled WGS sequence"/>
</dbReference>
<evidence type="ECO:0000256" key="1">
    <source>
        <dbReference type="ARBA" id="ARBA00022679"/>
    </source>
</evidence>
<proteinExistence type="predicted"/>
<dbReference type="Gene3D" id="3.30.1540.10">
    <property type="entry name" value="formyl-coa transferase, domain 3"/>
    <property type="match status" value="1"/>
</dbReference>
<dbReference type="InterPro" id="IPR044855">
    <property type="entry name" value="CoA-Trfase_III_dom3_sf"/>
</dbReference>
<dbReference type="GO" id="GO:0008410">
    <property type="term" value="F:CoA-transferase activity"/>
    <property type="evidence" value="ECO:0007669"/>
    <property type="project" value="TreeGrafter"/>
</dbReference>